<evidence type="ECO:0000313" key="7">
    <source>
        <dbReference type="EMBL" id="OGZ03084.1"/>
    </source>
</evidence>
<gene>
    <name evidence="7" type="ORF">A2390_02575</name>
</gene>
<dbReference type="SUPFAM" id="SSF51905">
    <property type="entry name" value="FAD/NAD(P)-binding domain"/>
    <property type="match status" value="1"/>
</dbReference>
<keyword evidence="3" id="KW-0560">Oxidoreductase</keyword>
<organism evidence="7 8">
    <name type="scientific">Candidatus Liptonbacteria bacterium RIFOXYB1_FULL_36_10</name>
    <dbReference type="NCBI Taxonomy" id="1798654"/>
    <lineage>
        <taxon>Bacteria</taxon>
        <taxon>Candidatus Liptoniibacteriota</taxon>
    </lineage>
</organism>
<dbReference type="PROSITE" id="PS00573">
    <property type="entry name" value="PYRIDINE_REDOX_2"/>
    <property type="match status" value="1"/>
</dbReference>
<comment type="caution">
    <text evidence="7">The sequence shown here is derived from an EMBL/GenBank/DDBJ whole genome shotgun (WGS) entry which is preliminary data.</text>
</comment>
<proteinExistence type="predicted"/>
<feature type="domain" description="FAD/NAD(P)-binding" evidence="6">
    <location>
        <begin position="3"/>
        <end position="284"/>
    </location>
</feature>
<dbReference type="GO" id="GO:0016668">
    <property type="term" value="F:oxidoreductase activity, acting on a sulfur group of donors, NAD(P) as acceptor"/>
    <property type="evidence" value="ECO:0007669"/>
    <property type="project" value="UniProtKB-ARBA"/>
</dbReference>
<dbReference type="PRINTS" id="PR00469">
    <property type="entry name" value="PNDRDTASEII"/>
</dbReference>
<dbReference type="Proteomes" id="UP000178599">
    <property type="component" value="Unassembled WGS sequence"/>
</dbReference>
<keyword evidence="4" id="KW-1015">Disulfide bond</keyword>
<evidence type="ECO:0000256" key="1">
    <source>
        <dbReference type="ARBA" id="ARBA00022630"/>
    </source>
</evidence>
<dbReference type="Gene3D" id="3.50.50.60">
    <property type="entry name" value="FAD/NAD(P)-binding domain"/>
    <property type="match status" value="2"/>
</dbReference>
<dbReference type="InterPro" id="IPR023753">
    <property type="entry name" value="FAD/NAD-binding_dom"/>
</dbReference>
<evidence type="ECO:0000256" key="4">
    <source>
        <dbReference type="ARBA" id="ARBA00023157"/>
    </source>
</evidence>
<protein>
    <recommendedName>
        <fullName evidence="6">FAD/NAD(P)-binding domain-containing protein</fullName>
    </recommendedName>
</protein>
<dbReference type="InterPro" id="IPR008255">
    <property type="entry name" value="Pyr_nucl-diS_OxRdtase_2_AS"/>
</dbReference>
<keyword evidence="1" id="KW-0285">Flavoprotein</keyword>
<evidence type="ECO:0000259" key="6">
    <source>
        <dbReference type="Pfam" id="PF07992"/>
    </source>
</evidence>
<keyword evidence="5" id="KW-0676">Redox-active center</keyword>
<dbReference type="EMBL" id="MHLE01000010">
    <property type="protein sequence ID" value="OGZ03084.1"/>
    <property type="molecule type" value="Genomic_DNA"/>
</dbReference>
<dbReference type="InterPro" id="IPR036188">
    <property type="entry name" value="FAD/NAD-bd_sf"/>
</dbReference>
<keyword evidence="2" id="KW-0274">FAD</keyword>
<accession>A0A1G2CNV8</accession>
<dbReference type="InterPro" id="IPR050097">
    <property type="entry name" value="Ferredoxin-NADP_redctase_2"/>
</dbReference>
<reference evidence="7 8" key="1">
    <citation type="journal article" date="2016" name="Nat. Commun.">
        <title>Thousands of microbial genomes shed light on interconnected biogeochemical processes in an aquifer system.</title>
        <authorList>
            <person name="Anantharaman K."/>
            <person name="Brown C.T."/>
            <person name="Hug L.A."/>
            <person name="Sharon I."/>
            <person name="Castelle C.J."/>
            <person name="Probst A.J."/>
            <person name="Thomas B.C."/>
            <person name="Singh A."/>
            <person name="Wilkins M.J."/>
            <person name="Karaoz U."/>
            <person name="Brodie E.L."/>
            <person name="Williams K.H."/>
            <person name="Hubbard S.S."/>
            <person name="Banfield J.F."/>
        </authorList>
    </citation>
    <scope>NUCLEOTIDE SEQUENCE [LARGE SCALE GENOMIC DNA]</scope>
</reference>
<dbReference type="AlphaFoldDB" id="A0A1G2CNV8"/>
<dbReference type="Pfam" id="PF07992">
    <property type="entry name" value="Pyr_redox_2"/>
    <property type="match status" value="1"/>
</dbReference>
<name>A0A1G2CNV8_9BACT</name>
<evidence type="ECO:0000256" key="5">
    <source>
        <dbReference type="ARBA" id="ARBA00023284"/>
    </source>
</evidence>
<dbReference type="PRINTS" id="PR00368">
    <property type="entry name" value="FADPNR"/>
</dbReference>
<sequence length="309" mass="33496">MLYDLAIIGGGPAGTAAGVYAARKNLKTVFITESFGGQSVVSDEIQNWVGDVSVSGVELAKRFEKHLRAQEGIEIIFSDKAVKLEKMENGEEVSFKITTEKGKKFETKAVFLAMGAKRRKLNVPGEEEFSGKGVAYCATCDAPLFRGKSVAVVGGGNAGLEAAFDLLSYAEKIYVLEYTDVLRGDEVTKKKLQESGKTEFLMMAEILKIEGEKLVSGLKYKDRKTGEEKGFSAQGVFVEIGSMPNSDLVKDLVKLNERGEIIVDHKTQAASCLGIWAAGDVSDVLYKQNNISAGDAVKAVLNIQEFLNK</sequence>
<evidence type="ECO:0000313" key="8">
    <source>
        <dbReference type="Proteomes" id="UP000178599"/>
    </source>
</evidence>
<evidence type="ECO:0000256" key="3">
    <source>
        <dbReference type="ARBA" id="ARBA00023002"/>
    </source>
</evidence>
<dbReference type="PANTHER" id="PTHR48105">
    <property type="entry name" value="THIOREDOXIN REDUCTASE 1-RELATED-RELATED"/>
    <property type="match status" value="1"/>
</dbReference>
<evidence type="ECO:0000256" key="2">
    <source>
        <dbReference type="ARBA" id="ARBA00022827"/>
    </source>
</evidence>